<evidence type="ECO:0000313" key="9">
    <source>
        <dbReference type="EMBL" id="MCP2731226.1"/>
    </source>
</evidence>
<dbReference type="Pfam" id="PF02472">
    <property type="entry name" value="ExbD"/>
    <property type="match status" value="1"/>
</dbReference>
<protein>
    <submittedName>
        <fullName evidence="9">Biopolymer transporter ExbD</fullName>
    </submittedName>
</protein>
<proteinExistence type="inferred from homology"/>
<evidence type="ECO:0000313" key="10">
    <source>
        <dbReference type="Proteomes" id="UP001204953"/>
    </source>
</evidence>
<dbReference type="EMBL" id="JAMZMM010000298">
    <property type="protein sequence ID" value="MCP2731226.1"/>
    <property type="molecule type" value="Genomic_DNA"/>
</dbReference>
<feature type="transmembrane region" description="Helical" evidence="8">
    <location>
        <begin position="12"/>
        <end position="37"/>
    </location>
</feature>
<sequence>MQIPDDDSETPLQINIVPMIDVIFAILAFFIMSTLYLTHSEGLPVNLPSATTAESQLPEDINVTIDINGDIFLNRQPIPLQDLEGAVQSLVGSKSQTLVVINADEEVTHGKVVSVMDRLRQVAGVKLAIAVKKV</sequence>
<comment type="subcellular location">
    <subcellularLocation>
        <location evidence="1">Cell membrane</location>
        <topology evidence="1">Single-pass membrane protein</topology>
    </subcellularLocation>
    <subcellularLocation>
        <location evidence="7">Cell membrane</location>
        <topology evidence="7">Single-pass type II membrane protein</topology>
    </subcellularLocation>
</comment>
<comment type="similarity">
    <text evidence="2 7">Belongs to the ExbD/TolR family.</text>
</comment>
<keyword evidence="5 8" id="KW-1133">Transmembrane helix</keyword>
<dbReference type="Gene3D" id="3.30.420.270">
    <property type="match status" value="1"/>
</dbReference>
<dbReference type="PANTHER" id="PTHR30558">
    <property type="entry name" value="EXBD MEMBRANE COMPONENT OF PMF-DRIVEN MACROMOLECULE IMPORT SYSTEM"/>
    <property type="match status" value="1"/>
</dbReference>
<organism evidence="9 10">
    <name type="scientific">Limnofasciculus baicalensis BBK-W-15</name>
    <dbReference type="NCBI Taxonomy" id="2699891"/>
    <lineage>
        <taxon>Bacteria</taxon>
        <taxon>Bacillati</taxon>
        <taxon>Cyanobacteriota</taxon>
        <taxon>Cyanophyceae</taxon>
        <taxon>Coleofasciculales</taxon>
        <taxon>Coleofasciculaceae</taxon>
        <taxon>Limnofasciculus</taxon>
        <taxon>Limnofasciculus baicalensis</taxon>
    </lineage>
</organism>
<keyword evidence="4 7" id="KW-0812">Transmembrane</keyword>
<dbReference type="AlphaFoldDB" id="A0AAE3GWK5"/>
<dbReference type="PANTHER" id="PTHR30558:SF3">
    <property type="entry name" value="BIOPOLYMER TRANSPORT PROTEIN EXBD-RELATED"/>
    <property type="match status" value="1"/>
</dbReference>
<evidence type="ECO:0000256" key="7">
    <source>
        <dbReference type="RuleBase" id="RU003879"/>
    </source>
</evidence>
<evidence type="ECO:0000256" key="5">
    <source>
        <dbReference type="ARBA" id="ARBA00022989"/>
    </source>
</evidence>
<name>A0AAE3GWK5_9CYAN</name>
<keyword evidence="7" id="KW-0813">Transport</keyword>
<evidence type="ECO:0000256" key="3">
    <source>
        <dbReference type="ARBA" id="ARBA00022475"/>
    </source>
</evidence>
<keyword evidence="10" id="KW-1185">Reference proteome</keyword>
<dbReference type="Proteomes" id="UP001204953">
    <property type="component" value="Unassembled WGS sequence"/>
</dbReference>
<evidence type="ECO:0000256" key="8">
    <source>
        <dbReference type="SAM" id="Phobius"/>
    </source>
</evidence>
<dbReference type="GO" id="GO:0005886">
    <property type="term" value="C:plasma membrane"/>
    <property type="evidence" value="ECO:0007669"/>
    <property type="project" value="UniProtKB-SubCell"/>
</dbReference>
<evidence type="ECO:0000256" key="2">
    <source>
        <dbReference type="ARBA" id="ARBA00005811"/>
    </source>
</evidence>
<accession>A0AAE3GWK5</accession>
<dbReference type="GO" id="GO:0022857">
    <property type="term" value="F:transmembrane transporter activity"/>
    <property type="evidence" value="ECO:0007669"/>
    <property type="project" value="InterPro"/>
</dbReference>
<evidence type="ECO:0000256" key="4">
    <source>
        <dbReference type="ARBA" id="ARBA00022692"/>
    </source>
</evidence>
<keyword evidence="3" id="KW-1003">Cell membrane</keyword>
<dbReference type="InterPro" id="IPR003400">
    <property type="entry name" value="ExbD"/>
</dbReference>
<keyword evidence="6 8" id="KW-0472">Membrane</keyword>
<evidence type="ECO:0000256" key="1">
    <source>
        <dbReference type="ARBA" id="ARBA00004162"/>
    </source>
</evidence>
<dbReference type="RefSeq" id="WP_254013973.1">
    <property type="nucleotide sequence ID" value="NZ_JAMZMM010000298.1"/>
</dbReference>
<keyword evidence="7" id="KW-0653">Protein transport</keyword>
<gene>
    <name evidence="9" type="ORF">NJ959_22640</name>
</gene>
<dbReference type="GO" id="GO:0015031">
    <property type="term" value="P:protein transport"/>
    <property type="evidence" value="ECO:0007669"/>
    <property type="project" value="UniProtKB-KW"/>
</dbReference>
<reference evidence="9" key="1">
    <citation type="submission" date="2022-06" db="EMBL/GenBank/DDBJ databases">
        <title>New cyanobacteria of genus Symplocastrum in benthos of Lake Baikal.</title>
        <authorList>
            <person name="Sorokovikova E."/>
            <person name="Tikhonova I."/>
            <person name="Krasnopeev A."/>
            <person name="Evseev P."/>
            <person name="Gladkikh A."/>
            <person name="Belykh O."/>
        </authorList>
    </citation>
    <scope>NUCLEOTIDE SEQUENCE</scope>
    <source>
        <strain evidence="9">BBK-W-15</strain>
    </source>
</reference>
<evidence type="ECO:0000256" key="6">
    <source>
        <dbReference type="ARBA" id="ARBA00023136"/>
    </source>
</evidence>
<comment type="caution">
    <text evidence="9">The sequence shown here is derived from an EMBL/GenBank/DDBJ whole genome shotgun (WGS) entry which is preliminary data.</text>
</comment>